<gene>
    <name evidence="4" type="ORF">TELCIR_05096</name>
</gene>
<dbReference type="CDD" id="cd02440">
    <property type="entry name" value="AdoMet_MTases"/>
    <property type="match status" value="1"/>
</dbReference>
<protein>
    <submittedName>
        <fullName evidence="4">3-demethylubiquinone-9 3-O-methyltransferase</fullName>
    </submittedName>
</protein>
<reference evidence="4 5" key="1">
    <citation type="submission" date="2015-09" db="EMBL/GenBank/DDBJ databases">
        <title>Draft genome of the parasitic nematode Teladorsagia circumcincta isolate WARC Sus (inbred).</title>
        <authorList>
            <person name="Mitreva M."/>
        </authorList>
    </citation>
    <scope>NUCLEOTIDE SEQUENCE [LARGE SCALE GENOMIC DNA]</scope>
    <source>
        <strain evidence="4 5">S</strain>
    </source>
</reference>
<evidence type="ECO:0000313" key="5">
    <source>
        <dbReference type="Proteomes" id="UP000230423"/>
    </source>
</evidence>
<dbReference type="Gene3D" id="3.40.50.150">
    <property type="entry name" value="Vaccinia Virus protein VP39"/>
    <property type="match status" value="2"/>
</dbReference>
<dbReference type="Proteomes" id="UP000230423">
    <property type="component" value="Unassembled WGS sequence"/>
</dbReference>
<evidence type="ECO:0000256" key="1">
    <source>
        <dbReference type="ARBA" id="ARBA00022603"/>
    </source>
</evidence>
<evidence type="ECO:0000313" key="4">
    <source>
        <dbReference type="EMBL" id="PIO72948.1"/>
    </source>
</evidence>
<dbReference type="PANTHER" id="PTHR43464:SF19">
    <property type="entry name" value="UBIQUINONE BIOSYNTHESIS O-METHYLTRANSFERASE, MITOCHONDRIAL"/>
    <property type="match status" value="1"/>
</dbReference>
<keyword evidence="4" id="KW-0830">Ubiquinone</keyword>
<keyword evidence="5" id="KW-1185">Reference proteome</keyword>
<evidence type="ECO:0000256" key="3">
    <source>
        <dbReference type="ARBA" id="ARBA00022691"/>
    </source>
</evidence>
<dbReference type="SUPFAM" id="SSF53335">
    <property type="entry name" value="S-adenosyl-L-methionine-dependent methyltransferases"/>
    <property type="match status" value="1"/>
</dbReference>
<keyword evidence="2 4" id="KW-0808">Transferase</keyword>
<organism evidence="4 5">
    <name type="scientific">Teladorsagia circumcincta</name>
    <name type="common">Brown stomach worm</name>
    <name type="synonym">Ostertagia circumcincta</name>
    <dbReference type="NCBI Taxonomy" id="45464"/>
    <lineage>
        <taxon>Eukaryota</taxon>
        <taxon>Metazoa</taxon>
        <taxon>Ecdysozoa</taxon>
        <taxon>Nematoda</taxon>
        <taxon>Chromadorea</taxon>
        <taxon>Rhabditida</taxon>
        <taxon>Rhabditina</taxon>
        <taxon>Rhabditomorpha</taxon>
        <taxon>Strongyloidea</taxon>
        <taxon>Trichostrongylidae</taxon>
        <taxon>Teladorsagia</taxon>
    </lineage>
</organism>
<evidence type="ECO:0000256" key="2">
    <source>
        <dbReference type="ARBA" id="ARBA00022679"/>
    </source>
</evidence>
<dbReference type="EMBL" id="KZ345557">
    <property type="protein sequence ID" value="PIO72948.1"/>
    <property type="molecule type" value="Genomic_DNA"/>
</dbReference>
<dbReference type="InterPro" id="IPR029063">
    <property type="entry name" value="SAM-dependent_MTases_sf"/>
</dbReference>
<accession>A0A2G9URS9</accession>
<dbReference type="OrthoDB" id="3265906at2759"/>
<dbReference type="GO" id="GO:0005739">
    <property type="term" value="C:mitochondrion"/>
    <property type="evidence" value="ECO:0007669"/>
    <property type="project" value="TreeGrafter"/>
</dbReference>
<dbReference type="GO" id="GO:0032259">
    <property type="term" value="P:methylation"/>
    <property type="evidence" value="ECO:0007669"/>
    <property type="project" value="UniProtKB-KW"/>
</dbReference>
<dbReference type="GO" id="GO:0010420">
    <property type="term" value="F:polyprenyldihydroxybenzoate methyltransferase activity"/>
    <property type="evidence" value="ECO:0007669"/>
    <property type="project" value="TreeGrafter"/>
</dbReference>
<dbReference type="AlphaFoldDB" id="A0A2G9URS9"/>
<keyword evidence="3" id="KW-0949">S-adenosyl-L-methionine</keyword>
<keyword evidence="1 4" id="KW-0489">Methyltransferase</keyword>
<proteinExistence type="predicted"/>
<name>A0A2G9URS9_TELCI</name>
<dbReference type="PANTHER" id="PTHR43464">
    <property type="entry name" value="METHYLTRANSFERASE"/>
    <property type="match status" value="1"/>
</dbReference>
<sequence length="145" mass="15848">MSSVDSEEVRTFTQLSSEWHNESGSFKALHSLNVLRVPWILQNVKSKGSVVDVGCGGGILSVPLARAGLKVTGIDATEDADVMKIVPQGVHQWEKFVEPETLSSVLERNGCSVRAVIGFTYNPATNVWRWTPFTSVNYALLAVKT</sequence>